<accession>A0A5S4ZVE5</accession>
<gene>
    <name evidence="1" type="ORF">LX24_00784</name>
</gene>
<dbReference type="EMBL" id="VNHM01000003">
    <property type="protein sequence ID" value="TYO96974.1"/>
    <property type="molecule type" value="Genomic_DNA"/>
</dbReference>
<comment type="caution">
    <text evidence="1">The sequence shown here is derived from an EMBL/GenBank/DDBJ whole genome shotgun (WGS) entry which is preliminary data.</text>
</comment>
<evidence type="ECO:0000313" key="1">
    <source>
        <dbReference type="EMBL" id="TYO96974.1"/>
    </source>
</evidence>
<sequence length="43" mass="4835">MFDYNLLEKFPVLVSTTGNPGWEATPMALAFRPNRLTQASLHV</sequence>
<dbReference type="Proteomes" id="UP000323166">
    <property type="component" value="Unassembled WGS sequence"/>
</dbReference>
<keyword evidence="2" id="KW-1185">Reference proteome</keyword>
<organism evidence="1 2">
    <name type="scientific">Desulfallas thermosapovorans DSM 6562</name>
    <dbReference type="NCBI Taxonomy" id="1121431"/>
    <lineage>
        <taxon>Bacteria</taxon>
        <taxon>Bacillati</taxon>
        <taxon>Bacillota</taxon>
        <taxon>Clostridia</taxon>
        <taxon>Eubacteriales</taxon>
        <taxon>Desulfallaceae</taxon>
        <taxon>Desulfallas</taxon>
    </lineage>
</organism>
<dbReference type="AlphaFoldDB" id="A0A5S4ZVE5"/>
<proteinExistence type="predicted"/>
<evidence type="ECO:0000313" key="2">
    <source>
        <dbReference type="Proteomes" id="UP000323166"/>
    </source>
</evidence>
<name>A0A5S4ZVE5_9FIRM</name>
<protein>
    <submittedName>
        <fullName evidence="1">Uncharacterized protein</fullName>
    </submittedName>
</protein>
<reference evidence="1 2" key="1">
    <citation type="submission" date="2019-07" db="EMBL/GenBank/DDBJ databases">
        <title>Genomic Encyclopedia of Type Strains, Phase I: the one thousand microbial genomes (KMG-I) project.</title>
        <authorList>
            <person name="Kyrpides N."/>
        </authorList>
    </citation>
    <scope>NUCLEOTIDE SEQUENCE [LARGE SCALE GENOMIC DNA]</scope>
    <source>
        <strain evidence="1 2">DSM 6562</strain>
    </source>
</reference>